<evidence type="ECO:0000313" key="2">
    <source>
        <dbReference type="Proteomes" id="UP000078397"/>
    </source>
</evidence>
<dbReference type="KEGG" id="pchm:VFPPC_17812"/>
<accession>A0A219AS14</accession>
<organism evidence="1 2">
    <name type="scientific">Pochonia chlamydosporia 170</name>
    <dbReference type="NCBI Taxonomy" id="1380566"/>
    <lineage>
        <taxon>Eukaryota</taxon>
        <taxon>Fungi</taxon>
        <taxon>Dikarya</taxon>
        <taxon>Ascomycota</taxon>
        <taxon>Pezizomycotina</taxon>
        <taxon>Sordariomycetes</taxon>
        <taxon>Hypocreomycetidae</taxon>
        <taxon>Hypocreales</taxon>
        <taxon>Clavicipitaceae</taxon>
        <taxon>Pochonia</taxon>
    </lineage>
</organism>
<dbReference type="Proteomes" id="UP000078397">
    <property type="component" value="Unassembled WGS sequence"/>
</dbReference>
<dbReference type="EMBL" id="LSBJ02000004">
    <property type="protein sequence ID" value="OWT42995.1"/>
    <property type="molecule type" value="Genomic_DNA"/>
</dbReference>
<dbReference type="AlphaFoldDB" id="A0A219AS14"/>
<reference evidence="1 2" key="1">
    <citation type="journal article" date="2016" name="PLoS Pathog.">
        <title>Biosynthesis of antibiotic leucinostatins in bio-control fungus Purpureocillium lilacinum and their inhibition on phytophthora revealed by genome mining.</title>
        <authorList>
            <person name="Wang G."/>
            <person name="Liu Z."/>
            <person name="Lin R."/>
            <person name="Li E."/>
            <person name="Mao Z."/>
            <person name="Ling J."/>
            <person name="Yang Y."/>
            <person name="Yin W.B."/>
            <person name="Xie B."/>
        </authorList>
    </citation>
    <scope>NUCLEOTIDE SEQUENCE [LARGE SCALE GENOMIC DNA]</scope>
    <source>
        <strain evidence="1">170</strain>
    </source>
</reference>
<sequence>MAVGVSWCYQLDYRNRNTSNSLSNASRTALGYAAVFRETLNAGFRLVQQPQTQTRLGYLAVSPVNMSTKMPFVSARPVDVRMMIDGDLDAVGRQQRKASHLQIIAPDMLQNCEAVCK</sequence>
<comment type="caution">
    <text evidence="1">The sequence shown here is derived from an EMBL/GenBank/DDBJ whole genome shotgun (WGS) entry which is preliminary data.</text>
</comment>
<dbReference type="GeneID" id="33936723"/>
<dbReference type="RefSeq" id="XP_022285453.1">
    <property type="nucleotide sequence ID" value="XM_022429493.1"/>
</dbReference>
<protein>
    <submittedName>
        <fullName evidence="1">Uncharacterized protein</fullName>
    </submittedName>
</protein>
<evidence type="ECO:0000313" key="1">
    <source>
        <dbReference type="EMBL" id="OWT42995.1"/>
    </source>
</evidence>
<proteinExistence type="predicted"/>
<gene>
    <name evidence="1" type="ORF">VFPPC_17812</name>
</gene>
<keyword evidence="2" id="KW-1185">Reference proteome</keyword>
<name>A0A219AS14_METCM</name>